<protein>
    <submittedName>
        <fullName evidence="1">Uncharacterized protein</fullName>
    </submittedName>
</protein>
<organism evidence="1">
    <name type="scientific">Arundo donax</name>
    <name type="common">Giant reed</name>
    <name type="synonym">Donax arundinaceus</name>
    <dbReference type="NCBI Taxonomy" id="35708"/>
    <lineage>
        <taxon>Eukaryota</taxon>
        <taxon>Viridiplantae</taxon>
        <taxon>Streptophyta</taxon>
        <taxon>Embryophyta</taxon>
        <taxon>Tracheophyta</taxon>
        <taxon>Spermatophyta</taxon>
        <taxon>Magnoliopsida</taxon>
        <taxon>Liliopsida</taxon>
        <taxon>Poales</taxon>
        <taxon>Poaceae</taxon>
        <taxon>PACMAD clade</taxon>
        <taxon>Arundinoideae</taxon>
        <taxon>Arundineae</taxon>
        <taxon>Arundo</taxon>
    </lineage>
</organism>
<evidence type="ECO:0000313" key="1">
    <source>
        <dbReference type="EMBL" id="JAD48891.1"/>
    </source>
</evidence>
<name>A0A0A9ACP7_ARUDO</name>
<dbReference type="AlphaFoldDB" id="A0A0A9ACP7"/>
<proteinExistence type="predicted"/>
<reference evidence="1" key="2">
    <citation type="journal article" date="2015" name="Data Brief">
        <title>Shoot transcriptome of the giant reed, Arundo donax.</title>
        <authorList>
            <person name="Barrero R.A."/>
            <person name="Guerrero F.D."/>
            <person name="Moolhuijzen P."/>
            <person name="Goolsby J.A."/>
            <person name="Tidwell J."/>
            <person name="Bellgard S.E."/>
            <person name="Bellgard M.I."/>
        </authorList>
    </citation>
    <scope>NUCLEOTIDE SEQUENCE</scope>
    <source>
        <tissue evidence="1">Shoot tissue taken approximately 20 cm above the soil surface</tissue>
    </source>
</reference>
<reference evidence="1" key="1">
    <citation type="submission" date="2014-09" db="EMBL/GenBank/DDBJ databases">
        <authorList>
            <person name="Magalhaes I.L.F."/>
            <person name="Oliveira U."/>
            <person name="Santos F.R."/>
            <person name="Vidigal T.H.D.A."/>
            <person name="Brescovit A.D."/>
            <person name="Santos A.J."/>
        </authorList>
    </citation>
    <scope>NUCLEOTIDE SEQUENCE</scope>
    <source>
        <tissue evidence="1">Shoot tissue taken approximately 20 cm above the soil surface</tissue>
    </source>
</reference>
<sequence length="25" mass="2786">MLFLYLSSLTLCLMQTLLRAPSSAL</sequence>
<accession>A0A0A9ACP7</accession>
<dbReference type="EMBL" id="GBRH01249004">
    <property type="protein sequence ID" value="JAD48891.1"/>
    <property type="molecule type" value="Transcribed_RNA"/>
</dbReference>